<protein>
    <submittedName>
        <fullName evidence="9">MFS transporter</fullName>
    </submittedName>
</protein>
<dbReference type="GO" id="GO:0022857">
    <property type="term" value="F:transmembrane transporter activity"/>
    <property type="evidence" value="ECO:0007669"/>
    <property type="project" value="InterPro"/>
</dbReference>
<feature type="transmembrane region" description="Helical" evidence="7">
    <location>
        <begin position="271"/>
        <end position="291"/>
    </location>
</feature>
<organism evidence="9 10">
    <name type="scientific">Neobacillus citreus</name>
    <dbReference type="NCBI Taxonomy" id="2833578"/>
    <lineage>
        <taxon>Bacteria</taxon>
        <taxon>Bacillati</taxon>
        <taxon>Bacillota</taxon>
        <taxon>Bacilli</taxon>
        <taxon>Bacillales</taxon>
        <taxon>Bacillaceae</taxon>
        <taxon>Neobacillus</taxon>
    </lineage>
</organism>
<dbReference type="GO" id="GO:0005886">
    <property type="term" value="C:plasma membrane"/>
    <property type="evidence" value="ECO:0007669"/>
    <property type="project" value="UniProtKB-SubCell"/>
</dbReference>
<dbReference type="InterPro" id="IPR011701">
    <property type="entry name" value="MFS"/>
</dbReference>
<proteinExistence type="predicted"/>
<gene>
    <name evidence="9" type="ORF">KHB02_023195</name>
</gene>
<dbReference type="InterPro" id="IPR050382">
    <property type="entry name" value="MFS_Na/Anion_cotransporter"/>
</dbReference>
<feature type="transmembrane region" description="Helical" evidence="7">
    <location>
        <begin position="363"/>
        <end position="386"/>
    </location>
</feature>
<feature type="transmembrane region" description="Helical" evidence="7">
    <location>
        <begin position="327"/>
        <end position="351"/>
    </location>
</feature>
<keyword evidence="4 7" id="KW-0812">Transmembrane</keyword>
<keyword evidence="10" id="KW-1185">Reference proteome</keyword>
<dbReference type="PANTHER" id="PTHR11662">
    <property type="entry name" value="SOLUTE CARRIER FAMILY 17"/>
    <property type="match status" value="1"/>
</dbReference>
<dbReference type="Pfam" id="PF07690">
    <property type="entry name" value="MFS_1"/>
    <property type="match status" value="1"/>
</dbReference>
<evidence type="ECO:0000259" key="8">
    <source>
        <dbReference type="PROSITE" id="PS50850"/>
    </source>
</evidence>
<evidence type="ECO:0000256" key="6">
    <source>
        <dbReference type="ARBA" id="ARBA00023136"/>
    </source>
</evidence>
<feature type="transmembrane region" description="Helical" evidence="7">
    <location>
        <begin position="12"/>
        <end position="37"/>
    </location>
</feature>
<feature type="transmembrane region" description="Helical" evidence="7">
    <location>
        <begin position="303"/>
        <end position="321"/>
    </location>
</feature>
<name>A0A9J6MXJ1_9BACI</name>
<sequence>MAKKAWKYRYVVLVILWLVYIINYFDRMAVLTFLPFIQKDLNLTPVEVGQLASVFFFAYAAAQISAGFLADKIGAKKVMYIAITVFTAVTAVTGMVKNFAQFLALRIGLGLGEGHHFAPAIRAINNWFPFKERGRAVSFFATSWAVAPAIVPVIVTSISVYFFAGDWRPVFYVLAIPGALGIFLLWRFVADSPKEMIEKGRLSKDEDIEDGAVSATLTKEEKRKQYGVFLKDSNFYVYTLCLFCQLAVYWGSSTWLTSFLVTQHGLNIKEMGFFASAPYIVAFFAMMLGGWLMDKVLHRMKPVALIAYIGCIPVLWMLGAVEKGNTGMLLTLLLLTGFFVNLNFGSIYAYLPKRYPKEIVGSATGLANGIGQLGSFVSPLVAGYLVKVGANGSQDFSGVFIFFALTAALAAVCAIILKEKQIHQLAVVKNEKSVI</sequence>
<dbReference type="PROSITE" id="PS50850">
    <property type="entry name" value="MFS"/>
    <property type="match status" value="1"/>
</dbReference>
<dbReference type="InterPro" id="IPR036259">
    <property type="entry name" value="MFS_trans_sf"/>
</dbReference>
<keyword evidence="6 7" id="KW-0472">Membrane</keyword>
<feature type="transmembrane region" description="Helical" evidence="7">
    <location>
        <begin position="170"/>
        <end position="189"/>
    </location>
</feature>
<feature type="transmembrane region" description="Helical" evidence="7">
    <location>
        <begin position="398"/>
        <end position="417"/>
    </location>
</feature>
<evidence type="ECO:0000256" key="7">
    <source>
        <dbReference type="SAM" id="Phobius"/>
    </source>
</evidence>
<feature type="domain" description="Major facilitator superfamily (MFS) profile" evidence="8">
    <location>
        <begin position="12"/>
        <end position="422"/>
    </location>
</feature>
<accession>A0A9J6MXJ1</accession>
<feature type="transmembrane region" description="Helical" evidence="7">
    <location>
        <begin position="233"/>
        <end position="251"/>
    </location>
</feature>
<dbReference type="SUPFAM" id="SSF103473">
    <property type="entry name" value="MFS general substrate transporter"/>
    <property type="match status" value="1"/>
</dbReference>
<dbReference type="Gene3D" id="1.20.1250.20">
    <property type="entry name" value="MFS general substrate transporter like domains"/>
    <property type="match status" value="2"/>
</dbReference>
<keyword evidence="2" id="KW-0813">Transport</keyword>
<evidence type="ECO:0000256" key="3">
    <source>
        <dbReference type="ARBA" id="ARBA00022475"/>
    </source>
</evidence>
<comment type="caution">
    <text evidence="9">The sequence shown here is derived from an EMBL/GenBank/DDBJ whole genome shotgun (WGS) entry which is preliminary data.</text>
</comment>
<feature type="transmembrane region" description="Helical" evidence="7">
    <location>
        <begin position="136"/>
        <end position="164"/>
    </location>
</feature>
<dbReference type="AlphaFoldDB" id="A0A9J6MXJ1"/>
<keyword evidence="3" id="KW-1003">Cell membrane</keyword>
<dbReference type="PIRSF" id="PIRSF002808">
    <property type="entry name" value="Hexose_phosphate_transp"/>
    <property type="match status" value="1"/>
</dbReference>
<evidence type="ECO:0000313" key="10">
    <source>
        <dbReference type="Proteomes" id="UP000677265"/>
    </source>
</evidence>
<reference evidence="9 10" key="1">
    <citation type="submission" date="2022-03" db="EMBL/GenBank/DDBJ databases">
        <title>Novel Bacillus species.</title>
        <authorList>
            <person name="Liu G."/>
        </authorList>
    </citation>
    <scope>NUCLEOTIDE SEQUENCE [LARGE SCALE GENOMIC DNA]</scope>
    <source>
        <strain evidence="9 10">FJAT-50051</strain>
    </source>
</reference>
<evidence type="ECO:0000256" key="5">
    <source>
        <dbReference type="ARBA" id="ARBA00022989"/>
    </source>
</evidence>
<evidence type="ECO:0000256" key="1">
    <source>
        <dbReference type="ARBA" id="ARBA00004651"/>
    </source>
</evidence>
<evidence type="ECO:0000313" key="9">
    <source>
        <dbReference type="EMBL" id="MCH6268442.1"/>
    </source>
</evidence>
<dbReference type="RefSeq" id="WP_241114036.1">
    <property type="nucleotide sequence ID" value="NZ_JAGYPE020000056.1"/>
</dbReference>
<dbReference type="CDD" id="cd17319">
    <property type="entry name" value="MFS_ExuT_GudP_like"/>
    <property type="match status" value="1"/>
</dbReference>
<dbReference type="PANTHER" id="PTHR11662:SF399">
    <property type="entry name" value="FI19708P1-RELATED"/>
    <property type="match status" value="1"/>
</dbReference>
<dbReference type="InterPro" id="IPR020846">
    <property type="entry name" value="MFS_dom"/>
</dbReference>
<evidence type="ECO:0000256" key="4">
    <source>
        <dbReference type="ARBA" id="ARBA00022692"/>
    </source>
</evidence>
<evidence type="ECO:0000256" key="2">
    <source>
        <dbReference type="ARBA" id="ARBA00022448"/>
    </source>
</evidence>
<keyword evidence="5 7" id="KW-1133">Transmembrane helix</keyword>
<dbReference type="EMBL" id="JAGYPE020000056">
    <property type="protein sequence ID" value="MCH6268442.1"/>
    <property type="molecule type" value="Genomic_DNA"/>
</dbReference>
<feature type="transmembrane region" description="Helical" evidence="7">
    <location>
        <begin position="49"/>
        <end position="70"/>
    </location>
</feature>
<dbReference type="InterPro" id="IPR000849">
    <property type="entry name" value="Sugar_P_transporter"/>
</dbReference>
<dbReference type="Proteomes" id="UP000677265">
    <property type="component" value="Unassembled WGS sequence"/>
</dbReference>
<comment type="subcellular location">
    <subcellularLocation>
        <location evidence="1">Cell membrane</location>
        <topology evidence="1">Multi-pass membrane protein</topology>
    </subcellularLocation>
</comment>